<gene>
    <name evidence="1" type="ORF">VFH_V153600</name>
</gene>
<sequence>MRNTPSYIVHPRLRHYSSLFNSSLSLIQLLINLSSISTSVCAAQRARIAMQMSSQLDLLTSDDVEKGEHIKDLGIYGLPTREKFEASSIGSEDGKSEENIEDWMCALKFWLQIVEYDDISLQIPDEVSMKLR</sequence>
<protein>
    <submittedName>
        <fullName evidence="1">Uncharacterized protein</fullName>
    </submittedName>
</protein>
<reference evidence="1 2" key="1">
    <citation type="submission" date="2023-01" db="EMBL/GenBank/DDBJ databases">
        <authorList>
            <person name="Kreplak J."/>
        </authorList>
    </citation>
    <scope>NUCLEOTIDE SEQUENCE [LARGE SCALE GENOMIC DNA]</scope>
</reference>
<dbReference type="AlphaFoldDB" id="A0AAV1B0H2"/>
<evidence type="ECO:0000313" key="1">
    <source>
        <dbReference type="EMBL" id="CAI8614919.1"/>
    </source>
</evidence>
<dbReference type="Proteomes" id="UP001157006">
    <property type="component" value="Chromosome 5"/>
</dbReference>
<name>A0AAV1B0H2_VICFA</name>
<proteinExistence type="predicted"/>
<evidence type="ECO:0000313" key="2">
    <source>
        <dbReference type="Proteomes" id="UP001157006"/>
    </source>
</evidence>
<dbReference type="EMBL" id="OX451740">
    <property type="protein sequence ID" value="CAI8614919.1"/>
    <property type="molecule type" value="Genomic_DNA"/>
</dbReference>
<keyword evidence="2" id="KW-1185">Reference proteome</keyword>
<accession>A0AAV1B0H2</accession>
<organism evidence="1 2">
    <name type="scientific">Vicia faba</name>
    <name type="common">Broad bean</name>
    <name type="synonym">Faba vulgaris</name>
    <dbReference type="NCBI Taxonomy" id="3906"/>
    <lineage>
        <taxon>Eukaryota</taxon>
        <taxon>Viridiplantae</taxon>
        <taxon>Streptophyta</taxon>
        <taxon>Embryophyta</taxon>
        <taxon>Tracheophyta</taxon>
        <taxon>Spermatophyta</taxon>
        <taxon>Magnoliopsida</taxon>
        <taxon>eudicotyledons</taxon>
        <taxon>Gunneridae</taxon>
        <taxon>Pentapetalae</taxon>
        <taxon>rosids</taxon>
        <taxon>fabids</taxon>
        <taxon>Fabales</taxon>
        <taxon>Fabaceae</taxon>
        <taxon>Papilionoideae</taxon>
        <taxon>50 kb inversion clade</taxon>
        <taxon>NPAAA clade</taxon>
        <taxon>Hologalegina</taxon>
        <taxon>IRL clade</taxon>
        <taxon>Fabeae</taxon>
        <taxon>Vicia</taxon>
    </lineage>
</organism>